<comment type="subcellular location">
    <subcellularLocation>
        <location evidence="1">Cell inner membrane</location>
    </subcellularLocation>
</comment>
<dbReference type="GO" id="GO:0005886">
    <property type="term" value="C:plasma membrane"/>
    <property type="evidence" value="ECO:0007669"/>
    <property type="project" value="UniProtKB-SubCell"/>
</dbReference>
<dbReference type="Pfam" id="PF03279">
    <property type="entry name" value="Lip_A_acyltrans"/>
    <property type="match status" value="1"/>
</dbReference>
<evidence type="ECO:0000313" key="8">
    <source>
        <dbReference type="EMBL" id="RFF30014.1"/>
    </source>
</evidence>
<dbReference type="GO" id="GO:0009247">
    <property type="term" value="P:glycolipid biosynthetic process"/>
    <property type="evidence" value="ECO:0007669"/>
    <property type="project" value="UniProtKB-ARBA"/>
</dbReference>
<sequence length="312" mass="35971">MAHWRERPEGGNRFWLALIRWCILHIGRGFAQVGLLPTTLYFFLVRGPERRASKTWLERVDAPRKGWWGVMIHIYTFAITIVDRVLLLAGRGDELDVRPEGVEHLHEVLDRGRGCMLLGSHLGSFEAIRVFSRSAPPEYRHLKVVMDRDQNSLITQMMEEISPDIRDTVINARQPGPAIVLEAGGVMERGGMVAMLADRTWASEAAVEVDFLGGRARLPAAPLAIADTLDVPVVMVFGLYEGRRRYRLIFEPLPGPAERATTRSERRRRLDERVQRYADRLAHFARQYPYNWFNFYDFWTADTDPDRRSRND</sequence>
<keyword evidence="2" id="KW-1003">Cell membrane</keyword>
<keyword evidence="3" id="KW-0997">Cell inner membrane</keyword>
<keyword evidence="9" id="KW-1185">Reference proteome</keyword>
<organism evidence="8 9">
    <name type="scientific">Wenzhouxiangella sediminis</name>
    <dbReference type="NCBI Taxonomy" id="1792836"/>
    <lineage>
        <taxon>Bacteria</taxon>
        <taxon>Pseudomonadati</taxon>
        <taxon>Pseudomonadota</taxon>
        <taxon>Gammaproteobacteria</taxon>
        <taxon>Chromatiales</taxon>
        <taxon>Wenzhouxiangellaceae</taxon>
        <taxon>Wenzhouxiangella</taxon>
    </lineage>
</organism>
<evidence type="ECO:0000256" key="4">
    <source>
        <dbReference type="ARBA" id="ARBA00022679"/>
    </source>
</evidence>
<evidence type="ECO:0000256" key="7">
    <source>
        <dbReference type="SAM" id="Phobius"/>
    </source>
</evidence>
<feature type="transmembrane region" description="Helical" evidence="7">
    <location>
        <begin position="66"/>
        <end position="89"/>
    </location>
</feature>
<dbReference type="AlphaFoldDB" id="A0A3E1K7J5"/>
<accession>A0A3E1K7J5</accession>
<feature type="transmembrane region" description="Helical" evidence="7">
    <location>
        <begin position="18"/>
        <end position="45"/>
    </location>
</feature>
<dbReference type="EMBL" id="QUZK01000039">
    <property type="protein sequence ID" value="RFF30014.1"/>
    <property type="molecule type" value="Genomic_DNA"/>
</dbReference>
<dbReference type="OrthoDB" id="9808633at2"/>
<evidence type="ECO:0000313" key="9">
    <source>
        <dbReference type="Proteomes" id="UP000260351"/>
    </source>
</evidence>
<dbReference type="PANTHER" id="PTHR30606">
    <property type="entry name" value="LIPID A BIOSYNTHESIS LAUROYL ACYLTRANSFERASE"/>
    <property type="match status" value="1"/>
</dbReference>
<evidence type="ECO:0000256" key="1">
    <source>
        <dbReference type="ARBA" id="ARBA00004533"/>
    </source>
</evidence>
<reference evidence="8 9" key="1">
    <citation type="submission" date="2018-08" db="EMBL/GenBank/DDBJ databases">
        <title>Wenzhouxiangella salilacus sp. nov., a novel bacterium isolated from a saline lake in Xinjiang Province, China.</title>
        <authorList>
            <person name="Han S."/>
        </authorList>
    </citation>
    <scope>NUCLEOTIDE SEQUENCE [LARGE SCALE GENOMIC DNA]</scope>
    <source>
        <strain evidence="8 9">XDB06</strain>
    </source>
</reference>
<evidence type="ECO:0000256" key="2">
    <source>
        <dbReference type="ARBA" id="ARBA00022475"/>
    </source>
</evidence>
<keyword evidence="7" id="KW-0812">Transmembrane</keyword>
<keyword evidence="7" id="KW-1133">Transmembrane helix</keyword>
<evidence type="ECO:0000256" key="6">
    <source>
        <dbReference type="ARBA" id="ARBA00023315"/>
    </source>
</evidence>
<comment type="caution">
    <text evidence="8">The sequence shown here is derived from an EMBL/GenBank/DDBJ whole genome shotgun (WGS) entry which is preliminary data.</text>
</comment>
<dbReference type="RefSeq" id="WP_116650996.1">
    <property type="nucleotide sequence ID" value="NZ_QUZK01000039.1"/>
</dbReference>
<keyword evidence="6 8" id="KW-0012">Acyltransferase</keyword>
<evidence type="ECO:0000256" key="5">
    <source>
        <dbReference type="ARBA" id="ARBA00023136"/>
    </source>
</evidence>
<dbReference type="Proteomes" id="UP000260351">
    <property type="component" value="Unassembled WGS sequence"/>
</dbReference>
<dbReference type="CDD" id="cd07984">
    <property type="entry name" value="LPLAT_LABLAT-like"/>
    <property type="match status" value="1"/>
</dbReference>
<evidence type="ECO:0000256" key="3">
    <source>
        <dbReference type="ARBA" id="ARBA00022519"/>
    </source>
</evidence>
<protein>
    <submittedName>
        <fullName evidence="8">Acyltransferase</fullName>
    </submittedName>
</protein>
<keyword evidence="4 8" id="KW-0808">Transferase</keyword>
<gene>
    <name evidence="8" type="ORF">DZC52_09935</name>
</gene>
<dbReference type="GO" id="GO:0016746">
    <property type="term" value="F:acyltransferase activity"/>
    <property type="evidence" value="ECO:0007669"/>
    <property type="project" value="UniProtKB-KW"/>
</dbReference>
<proteinExistence type="predicted"/>
<dbReference type="PANTHER" id="PTHR30606:SF9">
    <property type="entry name" value="LIPID A BIOSYNTHESIS LAUROYLTRANSFERASE"/>
    <property type="match status" value="1"/>
</dbReference>
<dbReference type="PIRSF" id="PIRSF028561">
    <property type="entry name" value="Ac_Trasf"/>
    <property type="match status" value="1"/>
</dbReference>
<dbReference type="InterPro" id="IPR004960">
    <property type="entry name" value="LipA_acyltrans"/>
</dbReference>
<dbReference type="InterPro" id="IPR014548">
    <property type="entry name" value="Ac_Trasf"/>
</dbReference>
<name>A0A3E1K7J5_9GAMM</name>
<keyword evidence="5 7" id="KW-0472">Membrane</keyword>